<dbReference type="RefSeq" id="WP_105306847.1">
    <property type="nucleotide sequence ID" value="NZ_PIPS01000005.1"/>
</dbReference>
<feature type="transmembrane region" description="Helical" evidence="1">
    <location>
        <begin position="51"/>
        <end position="71"/>
    </location>
</feature>
<dbReference type="AlphaFoldDB" id="A0AA94JD19"/>
<keyword evidence="1" id="KW-0812">Transmembrane</keyword>
<proteinExistence type="predicted"/>
<evidence type="ECO:0000313" key="3">
    <source>
        <dbReference type="Proteomes" id="UP000286680"/>
    </source>
</evidence>
<feature type="transmembrane region" description="Helical" evidence="1">
    <location>
        <begin position="21"/>
        <end position="39"/>
    </location>
</feature>
<sequence length="158" mass="18129">MYFFNIEALKQQLRDKQLTQAHALSYLVALLVLWYLPIGQLGDGTTAWDQASLWALLVIMVSGTVMAYRANGGSQGDQFLERFISLSWVVFWRILPMLFLLAWLAVILHTMTYGDSHYQLTVYGFGFSVVAELLYYQRLCSHLRQLNGTETEGHYVHS</sequence>
<feature type="transmembrane region" description="Helical" evidence="1">
    <location>
        <begin position="83"/>
        <end position="106"/>
    </location>
</feature>
<comment type="caution">
    <text evidence="2">The sequence shown here is derived from an EMBL/GenBank/DDBJ whole genome shotgun (WGS) entry which is preliminary data.</text>
</comment>
<evidence type="ECO:0000313" key="2">
    <source>
        <dbReference type="EMBL" id="RUO39928.1"/>
    </source>
</evidence>
<accession>A0AA94JD19</accession>
<protein>
    <submittedName>
        <fullName evidence="2">Uncharacterized protein</fullName>
    </submittedName>
</protein>
<keyword evidence="1" id="KW-1133">Transmembrane helix</keyword>
<reference evidence="3" key="1">
    <citation type="journal article" date="2018" name="Front. Microbiol.">
        <title>Genome-Based Analysis Reveals the Taxonomy and Diversity of the Family Idiomarinaceae.</title>
        <authorList>
            <person name="Liu Y."/>
            <person name="Lai Q."/>
            <person name="Shao Z."/>
        </authorList>
    </citation>
    <scope>NUCLEOTIDE SEQUENCE [LARGE SCALE GENOMIC DNA]</scope>
    <source>
        <strain evidence="3">SN-14</strain>
    </source>
</reference>
<organism evidence="2 3">
    <name type="scientific">Idiomarina aquatica</name>
    <dbReference type="NCBI Taxonomy" id="1327752"/>
    <lineage>
        <taxon>Bacteria</taxon>
        <taxon>Pseudomonadati</taxon>
        <taxon>Pseudomonadota</taxon>
        <taxon>Gammaproteobacteria</taxon>
        <taxon>Alteromonadales</taxon>
        <taxon>Idiomarinaceae</taxon>
        <taxon>Idiomarina</taxon>
    </lineage>
</organism>
<keyword evidence="3" id="KW-1185">Reference proteome</keyword>
<dbReference type="EMBL" id="PIPS01000005">
    <property type="protein sequence ID" value="RUO39928.1"/>
    <property type="molecule type" value="Genomic_DNA"/>
</dbReference>
<name>A0AA94JD19_9GAMM</name>
<keyword evidence="1" id="KW-0472">Membrane</keyword>
<dbReference type="Proteomes" id="UP000286680">
    <property type="component" value="Unassembled WGS sequence"/>
</dbReference>
<feature type="transmembrane region" description="Helical" evidence="1">
    <location>
        <begin position="118"/>
        <end position="136"/>
    </location>
</feature>
<gene>
    <name evidence="2" type="ORF">CWE23_12665</name>
</gene>
<evidence type="ECO:0000256" key="1">
    <source>
        <dbReference type="SAM" id="Phobius"/>
    </source>
</evidence>